<evidence type="ECO:0000313" key="3">
    <source>
        <dbReference type="Proteomes" id="UP001295740"/>
    </source>
</evidence>
<feature type="compositionally biased region" description="Basic and acidic residues" evidence="1">
    <location>
        <begin position="26"/>
        <end position="37"/>
    </location>
</feature>
<dbReference type="EMBL" id="CAUWAG010000020">
    <property type="protein sequence ID" value="CAJ2513943.1"/>
    <property type="molecule type" value="Genomic_DNA"/>
</dbReference>
<protein>
    <submittedName>
        <fullName evidence="2">Uu.00g020620.m01.CDS01</fullName>
    </submittedName>
</protein>
<gene>
    <name evidence="2" type="ORF">KHLLAP_LOCUS14411</name>
</gene>
<dbReference type="AlphaFoldDB" id="A0AAI8VZI7"/>
<proteinExistence type="predicted"/>
<feature type="compositionally biased region" description="Acidic residues" evidence="1">
    <location>
        <begin position="1"/>
        <end position="14"/>
    </location>
</feature>
<organism evidence="2 3">
    <name type="scientific">Anthostomella pinea</name>
    <dbReference type="NCBI Taxonomy" id="933095"/>
    <lineage>
        <taxon>Eukaryota</taxon>
        <taxon>Fungi</taxon>
        <taxon>Dikarya</taxon>
        <taxon>Ascomycota</taxon>
        <taxon>Pezizomycotina</taxon>
        <taxon>Sordariomycetes</taxon>
        <taxon>Xylariomycetidae</taxon>
        <taxon>Xylariales</taxon>
        <taxon>Xylariaceae</taxon>
        <taxon>Anthostomella</taxon>
    </lineage>
</organism>
<feature type="region of interest" description="Disordered" evidence="1">
    <location>
        <begin position="1"/>
        <end position="40"/>
    </location>
</feature>
<name>A0AAI8VZI7_9PEZI</name>
<dbReference type="Proteomes" id="UP001295740">
    <property type="component" value="Unassembled WGS sequence"/>
</dbReference>
<keyword evidence="3" id="KW-1185">Reference proteome</keyword>
<reference evidence="2" key="1">
    <citation type="submission" date="2023-10" db="EMBL/GenBank/DDBJ databases">
        <authorList>
            <person name="Hackl T."/>
        </authorList>
    </citation>
    <scope>NUCLEOTIDE SEQUENCE</scope>
</reference>
<evidence type="ECO:0000256" key="1">
    <source>
        <dbReference type="SAM" id="MobiDB-lite"/>
    </source>
</evidence>
<sequence length="180" mass="20435">MEDSASDESCLADDEPSHPHSAIAEPHLRNDEHEHFHPGSAINETHLRDNELDHFRPQSPNDEDNLAAIAVNPTWVWALEELAEALRLLKKREVAMEDYNDFESMSSTNGFKRLLVQLQSFTDEDIQNIDVQWAKEIVEKLDGYLALIENNNALFDSLCGLQDAVHDEEAHWLSDDTSTA</sequence>
<accession>A0AAI8VZI7</accession>
<evidence type="ECO:0000313" key="2">
    <source>
        <dbReference type="EMBL" id="CAJ2513943.1"/>
    </source>
</evidence>
<comment type="caution">
    <text evidence="2">The sequence shown here is derived from an EMBL/GenBank/DDBJ whole genome shotgun (WGS) entry which is preliminary data.</text>
</comment>